<dbReference type="STRING" id="1266660.A0A1G4IX67"/>
<dbReference type="InterPro" id="IPR028241">
    <property type="entry name" value="RAVE2/Rogdi"/>
</dbReference>
<dbReference type="PANTHER" id="PTHR13618">
    <property type="entry name" value="LEUCINE ZIPPER CONTAINING TRANSCRIPTION FACTOR LZF1"/>
    <property type="match status" value="1"/>
</dbReference>
<evidence type="ECO:0000313" key="1">
    <source>
        <dbReference type="EMBL" id="SCU81716.1"/>
    </source>
</evidence>
<dbReference type="EMBL" id="LT598459">
    <property type="protein sequence ID" value="SCU81716.1"/>
    <property type="molecule type" value="Genomic_DNA"/>
</dbReference>
<accession>A0A1G4IX67</accession>
<evidence type="ECO:0000313" key="2">
    <source>
        <dbReference type="Proteomes" id="UP000190274"/>
    </source>
</evidence>
<dbReference type="GO" id="GO:0007035">
    <property type="term" value="P:vacuolar acidification"/>
    <property type="evidence" value="ECO:0007669"/>
    <property type="project" value="EnsemblFungi"/>
</dbReference>
<reference evidence="2" key="1">
    <citation type="submission" date="2016-03" db="EMBL/GenBank/DDBJ databases">
        <authorList>
            <person name="Devillers H."/>
        </authorList>
    </citation>
    <scope>NUCLEOTIDE SEQUENCE [LARGE SCALE GENOMIC DNA]</scope>
</reference>
<dbReference type="GO" id="GO:0043254">
    <property type="term" value="P:regulation of protein-containing complex assembly"/>
    <property type="evidence" value="ECO:0007669"/>
    <property type="project" value="EnsemblFungi"/>
</dbReference>
<sequence>MTTTLFPNDYFGATRSSDQKGERQWLINEIIKPELPNIIDNVDKCLELLTSETSFKVPISNGAGNDSNAAYVRGVLTRKSGFVTDLQLIIRFKQFNRGRQTVLKMNTGEPFPLQQIATITENLKAVADLLDTLQLSEDVDTFVSDLAKVLDLLSKSINLLQFPPQDLLFPYNKNIVLKSLFSNGEGPFQTSHHILNMDLVILKNEISMDFRNLQKITTRPWCDYNSETGKTFADIVREKLKSQRGKKLSEILEDEGLQIEEPSLLRNVFPHKNAHQCTTLEDAQNVLARCVTFEDGLVSECQKVSISTSDPSLISITSKLNGLENCVSNYYTNVTLI</sequence>
<name>A0A1G4IX67_9SACH</name>
<dbReference type="PANTHER" id="PTHR13618:SF1">
    <property type="entry name" value="PROTEIN ROGDI HOMOLOG"/>
    <property type="match status" value="1"/>
</dbReference>
<protein>
    <submittedName>
        <fullName evidence="1">LADA_0C00650g1_1</fullName>
    </submittedName>
</protein>
<dbReference type="Pfam" id="PF10259">
    <property type="entry name" value="Rogdi_lz"/>
    <property type="match status" value="1"/>
</dbReference>
<dbReference type="GO" id="GO:0070072">
    <property type="term" value="P:vacuolar proton-transporting V-type ATPase complex assembly"/>
    <property type="evidence" value="ECO:0007669"/>
    <property type="project" value="EnsemblFungi"/>
</dbReference>
<organism evidence="1 2">
    <name type="scientific">Lachancea dasiensis</name>
    <dbReference type="NCBI Taxonomy" id="1072105"/>
    <lineage>
        <taxon>Eukaryota</taxon>
        <taxon>Fungi</taxon>
        <taxon>Dikarya</taxon>
        <taxon>Ascomycota</taxon>
        <taxon>Saccharomycotina</taxon>
        <taxon>Saccharomycetes</taxon>
        <taxon>Saccharomycetales</taxon>
        <taxon>Saccharomycetaceae</taxon>
        <taxon>Lachancea</taxon>
    </lineage>
</organism>
<dbReference type="GO" id="GO:0043291">
    <property type="term" value="C:RAVE complex"/>
    <property type="evidence" value="ECO:0007669"/>
    <property type="project" value="EnsemblFungi"/>
</dbReference>
<keyword evidence="2" id="KW-1185">Reference proteome</keyword>
<dbReference type="AlphaFoldDB" id="A0A1G4IX67"/>
<dbReference type="Proteomes" id="UP000190274">
    <property type="component" value="Chromosome C"/>
</dbReference>
<gene>
    <name evidence="1" type="ORF">LADA_0C00650G</name>
</gene>
<proteinExistence type="predicted"/>
<dbReference type="OrthoDB" id="66510at2759"/>